<sequence>MDVTSLLNTAGSVSSSKPPRSSASPAITEGGHTVPSSALPTPSPERTLGPAEYERSPRQNSSVWGARAYSLQLALDTKPRSSSVFSFQADGRTETESEDGLYNSSRHDSICSAEVSASSQSPRILSSRTLLSPRCKSALPNRVILKPFISPEQSDAEHGGMEPRNSALASHRSQSTHASASRSHSRVSSVTTISTLQSGKDATLQGRGSSLDRMASHRDSESAAQTNEEFRSIQSNGNSVSKMHKRTMSAPDIAQCSVARMPRHAAQPVISETVSSRPSVEEPTEDSRRSSEATETGASLKQDQEAYCMFVKDCDTGSQLRKAISHLFGRNKACTLRIPKHVWVYYCRKHYQRIRYRNAKTYPLNQMELVKLQIMRLQAWSEENRQQHNGAYIRMWTLSLRKREQSRIENGGGGIVDDAAAHDARSTAGTAVPEWLIQRVASGYTTEEVLEVAERLHKEIKDGNLAQVPEIEFLPDIVEADSGAGSKSARNGRRQSRMSSNGPSGIKTPKRKAPESLDFGHRETAYPDGHGGGFYHLQQQHHHHHGHYHHHSGENTYEVASPSGKRARLVRRPSYGPPHPDSAQLPPLASALSYGEMQPPPPPGNVLPPQTTRAPNVVPRIQPLEYRHGSHGYGTASPPDSYYPGQQLPPGGGPPRWDGYESSPQSARSDSAYALSNGELRYHSGPPPPHAQQQQQPSLPPISAQLEGRFPRAPHGRPEHRGRPHHWRSASAYVPGDHRGAPLPGRPLSSGHEVPPHHPPPGYREHEHMSPHHRYGPEHEQYTYFLPRGHHGSQPPPPTSHLGHVPRHGVPAGPPPPGYADEAWGREGRVVYGRL</sequence>
<feature type="region of interest" description="Disordered" evidence="1">
    <location>
        <begin position="262"/>
        <end position="298"/>
    </location>
</feature>
<dbReference type="AlphaFoldDB" id="A0A9W8UHC9"/>
<evidence type="ECO:0000256" key="1">
    <source>
        <dbReference type="SAM" id="MobiDB-lite"/>
    </source>
</evidence>
<feature type="region of interest" description="Disordered" evidence="1">
    <location>
        <begin position="1"/>
        <end position="63"/>
    </location>
</feature>
<dbReference type="Proteomes" id="UP001144673">
    <property type="component" value="Chromosome 2"/>
</dbReference>
<feature type="region of interest" description="Disordered" evidence="1">
    <location>
        <begin position="482"/>
        <end position="614"/>
    </location>
</feature>
<feature type="region of interest" description="Disordered" evidence="1">
    <location>
        <begin position="627"/>
        <end position="772"/>
    </location>
</feature>
<comment type="caution">
    <text evidence="2">The sequence shown here is derived from an EMBL/GenBank/DDBJ whole genome shotgun (WGS) entry which is preliminary data.</text>
</comment>
<dbReference type="GeneID" id="80891941"/>
<dbReference type="KEGG" id="amus:LMH87_004782"/>
<dbReference type="EMBL" id="JAJHUN010000011">
    <property type="protein sequence ID" value="KAJ4145951.1"/>
    <property type="molecule type" value="Genomic_DNA"/>
</dbReference>
<feature type="compositionally biased region" description="Basic and acidic residues" evidence="1">
    <location>
        <begin position="763"/>
        <end position="772"/>
    </location>
</feature>
<proteinExistence type="predicted"/>
<keyword evidence="3" id="KW-1185">Reference proteome</keyword>
<protein>
    <recommendedName>
        <fullName evidence="4">ORP1 like protein</fullName>
    </recommendedName>
</protein>
<feature type="compositionally biased region" description="Low complexity" evidence="1">
    <location>
        <begin position="691"/>
        <end position="706"/>
    </location>
</feature>
<evidence type="ECO:0000313" key="3">
    <source>
        <dbReference type="Proteomes" id="UP001144673"/>
    </source>
</evidence>
<feature type="compositionally biased region" description="Basic and acidic residues" evidence="1">
    <location>
        <begin position="512"/>
        <end position="525"/>
    </location>
</feature>
<evidence type="ECO:0000313" key="2">
    <source>
        <dbReference type="EMBL" id="KAJ4145951.1"/>
    </source>
</evidence>
<feature type="compositionally biased region" description="Basic residues" evidence="1">
    <location>
        <begin position="539"/>
        <end position="550"/>
    </location>
</feature>
<feature type="region of interest" description="Disordered" evidence="1">
    <location>
        <begin position="150"/>
        <end position="247"/>
    </location>
</feature>
<gene>
    <name evidence="2" type="ORF">LMH87_004782</name>
</gene>
<feature type="region of interest" description="Disordered" evidence="1">
    <location>
        <begin position="789"/>
        <end position="827"/>
    </location>
</feature>
<feature type="compositionally biased region" description="Low complexity" evidence="1">
    <location>
        <begin position="169"/>
        <end position="192"/>
    </location>
</feature>
<organism evidence="2 3">
    <name type="scientific">Akanthomyces muscarius</name>
    <name type="common">Entomopathogenic fungus</name>
    <name type="synonym">Lecanicillium muscarium</name>
    <dbReference type="NCBI Taxonomy" id="2231603"/>
    <lineage>
        <taxon>Eukaryota</taxon>
        <taxon>Fungi</taxon>
        <taxon>Dikarya</taxon>
        <taxon>Ascomycota</taxon>
        <taxon>Pezizomycotina</taxon>
        <taxon>Sordariomycetes</taxon>
        <taxon>Hypocreomycetidae</taxon>
        <taxon>Hypocreales</taxon>
        <taxon>Cordycipitaceae</taxon>
        <taxon>Akanthomyces</taxon>
    </lineage>
</organism>
<feature type="compositionally biased region" description="Polar residues" evidence="1">
    <location>
        <begin position="222"/>
        <end position="241"/>
    </location>
</feature>
<evidence type="ECO:0008006" key="4">
    <source>
        <dbReference type="Google" id="ProtNLM"/>
    </source>
</evidence>
<reference evidence="2" key="1">
    <citation type="journal article" date="2023" name="Access Microbiol">
        <title>De-novo genome assembly for Akanthomyces muscarius, a biocontrol agent of insect agricultural pests.</title>
        <authorList>
            <person name="Erdos Z."/>
            <person name="Studholme D.J."/>
            <person name="Raymond B."/>
            <person name="Sharma M."/>
        </authorList>
    </citation>
    <scope>NUCLEOTIDE SEQUENCE</scope>
    <source>
        <strain evidence="2">Ve6</strain>
    </source>
</reference>
<accession>A0A9W8UHC9</accession>
<name>A0A9W8UHC9_AKAMU</name>
<feature type="compositionally biased region" description="Low complexity" evidence="1">
    <location>
        <begin position="10"/>
        <end position="26"/>
    </location>
</feature>
<dbReference type="RefSeq" id="XP_056049621.1">
    <property type="nucleotide sequence ID" value="XM_056196054.1"/>
</dbReference>